<sequence length="1159" mass="127313">MPLGEPQGRGTTPNDPADLSLLLLLLLLLLVALTPGQPLWVLRDDFRLEPKDTLVASGETALLECGAPKGHPEPIIEWKKNSRILDLDDPRRIRIVDGGNLMINDVKQSDEGKYQCVAKNKVGDRESRVAILTVNVKPFFNKEPKDATVLAGEEVQFQCKVEGEPFPTVLWRRDDGKMPTGRAQITRDRSLLITHVSPEDEGIYICDAENVVGKITARASLTVHSPPIFIKKPQNQKVGLNGIATFECVAKGNPPPSVFWTKEGSQVLMFPGNAYGRLHVTPEGSLRIQGTQREDSGFLVCSALSVAGSATVRAFLQVTSVADVPPPILDFGPTNQTLPYGSVASLPCQTSQKDVKIKWYKNGNLLDEGKGRFHIKASGTLLIDNLQTSDSGLYTCIASSKSGETSWSASLTVDRGSSTSTIHRTPDPSTFPVPPLKPTILNVTESTVTVAWKKNPDRKDTDLPLIGYTLEYFSSDLQTGWVVAAHRIVADSITVSDLKPDTSYIFLVRAENSNGLSSPSPLSDHVRTLGADMRAVSQSELDEARSRLSTKVVELRHIEAISSTSVRLNWKIFTAQEFVEGLYVRFRDLSGGSQKYNMVTVLKSGATSYLVSNLKKYSKYEFFLVPFYKSVEGQPSNSQSVQTLEDVPSAPPDNIQIGMLNRTSAYVHWSPPPPQHHNGVILGYKIQIKGNNSKILAQMSLNSSKTSVILNNLTTGSTYHARVVAFTKVGVGPYSQSHTLVMDPSFIHSYSSRAHPSEGTRVSVVQETWFLILMVLMVLAVILGFAGLVYLRRRQTLAKELGHLSVPVVNANDMTQLNLINGKETLWIDRGWRQNDKDSNLSDIKLLNHDLASNGTDYAEVDTRNLSTFYSARRKHENPTPYATTTLINTLHRNEMDTNQFTGMSLCCPGGDNKTCSSGGSDSCTKQQHSPSPLSEQELYIDENGIPRTQIPGKASSRCKYPLPYSVGPHPTYNTPPVPNWTEFLPPPPDQPPPSRNMSSFNSPQLGKRTGSHCGTHRSGSSGASNYDGQRRCPPPSQHPPPVPSFPSGYGGGDQTNRRIHHHKSGGSHHSCCNSYDNIDKGIQSSLPSLSQDSRHRHHNCTDDGGDKWRQQTWDEVEQMSCSSRDNSDACCSCSESSCLYAEAGENNPVPVCINRRQC</sequence>
<keyword evidence="2" id="KW-0393">Immunoglobulin domain</keyword>
<feature type="signal peptide" evidence="5">
    <location>
        <begin position="1"/>
        <end position="36"/>
    </location>
</feature>
<keyword evidence="1" id="KW-0677">Repeat</keyword>
<protein>
    <submittedName>
        <fullName evidence="8">Uncharacterized protein</fullName>
    </submittedName>
</protein>
<feature type="compositionally biased region" description="Pro residues" evidence="3">
    <location>
        <begin position="978"/>
        <end position="995"/>
    </location>
</feature>
<accession>A0ABR1AXH6</accession>
<evidence type="ECO:0000259" key="7">
    <source>
        <dbReference type="PROSITE" id="PS50853"/>
    </source>
</evidence>
<dbReference type="CDD" id="cd00063">
    <property type="entry name" value="FN3"/>
    <property type="match status" value="3"/>
</dbReference>
<evidence type="ECO:0000256" key="2">
    <source>
        <dbReference type="ARBA" id="ARBA00023319"/>
    </source>
</evidence>
<dbReference type="SMART" id="SM00409">
    <property type="entry name" value="IG"/>
    <property type="match status" value="4"/>
</dbReference>
<dbReference type="InterPro" id="IPR036179">
    <property type="entry name" value="Ig-like_dom_sf"/>
</dbReference>
<dbReference type="Pfam" id="PF00041">
    <property type="entry name" value="fn3"/>
    <property type="match status" value="2"/>
</dbReference>
<feature type="domain" description="Ig-like" evidence="6">
    <location>
        <begin position="38"/>
        <end position="135"/>
    </location>
</feature>
<dbReference type="Pfam" id="PF07679">
    <property type="entry name" value="I-set"/>
    <property type="match status" value="4"/>
</dbReference>
<feature type="domain" description="Fibronectin type-III" evidence="7">
    <location>
        <begin position="651"/>
        <end position="745"/>
    </location>
</feature>
<evidence type="ECO:0000256" key="4">
    <source>
        <dbReference type="SAM" id="Phobius"/>
    </source>
</evidence>
<evidence type="ECO:0000256" key="1">
    <source>
        <dbReference type="ARBA" id="ARBA00022737"/>
    </source>
</evidence>
<dbReference type="InterPro" id="IPR007110">
    <property type="entry name" value="Ig-like_dom"/>
</dbReference>
<feature type="region of interest" description="Disordered" evidence="3">
    <location>
        <begin position="978"/>
        <end position="1068"/>
    </location>
</feature>
<dbReference type="SMART" id="SM00406">
    <property type="entry name" value="IGv"/>
    <property type="match status" value="3"/>
</dbReference>
<dbReference type="InterPro" id="IPR003599">
    <property type="entry name" value="Ig_sub"/>
</dbReference>
<evidence type="ECO:0000256" key="5">
    <source>
        <dbReference type="SAM" id="SignalP"/>
    </source>
</evidence>
<dbReference type="InterPro" id="IPR013098">
    <property type="entry name" value="Ig_I-set"/>
</dbReference>
<keyword evidence="9" id="KW-1185">Reference proteome</keyword>
<dbReference type="Proteomes" id="UP001359485">
    <property type="component" value="Unassembled WGS sequence"/>
</dbReference>
<evidence type="ECO:0000256" key="3">
    <source>
        <dbReference type="SAM" id="MobiDB-lite"/>
    </source>
</evidence>
<dbReference type="InterPro" id="IPR036116">
    <property type="entry name" value="FN3_sf"/>
</dbReference>
<feature type="transmembrane region" description="Helical" evidence="4">
    <location>
        <begin position="769"/>
        <end position="791"/>
    </location>
</feature>
<dbReference type="SMART" id="SM00060">
    <property type="entry name" value="FN3"/>
    <property type="match status" value="3"/>
</dbReference>
<feature type="compositionally biased region" description="Polar residues" evidence="3">
    <location>
        <begin position="1083"/>
        <end position="1092"/>
    </location>
</feature>
<feature type="compositionally biased region" description="Basic residues" evidence="3">
    <location>
        <begin position="1058"/>
        <end position="1067"/>
    </location>
</feature>
<dbReference type="Gene3D" id="2.60.40.10">
    <property type="entry name" value="Immunoglobulins"/>
    <property type="match status" value="7"/>
</dbReference>
<feature type="domain" description="Fibronectin type-III" evidence="7">
    <location>
        <begin position="434"/>
        <end position="531"/>
    </location>
</feature>
<dbReference type="PROSITE" id="PS50853">
    <property type="entry name" value="FN3"/>
    <property type="match status" value="3"/>
</dbReference>
<comment type="caution">
    <text evidence="8">The sequence shown here is derived from an EMBL/GenBank/DDBJ whole genome shotgun (WGS) entry which is preliminary data.</text>
</comment>
<reference evidence="8 9" key="1">
    <citation type="submission" date="2023-09" db="EMBL/GenBank/DDBJ databases">
        <title>Genomes of two closely related lineages of the louse Polyplax serrata with different host specificities.</title>
        <authorList>
            <person name="Martinu J."/>
            <person name="Tarabai H."/>
            <person name="Stefka J."/>
            <person name="Hypsa V."/>
        </authorList>
    </citation>
    <scope>NUCLEOTIDE SEQUENCE [LARGE SCALE GENOMIC DNA]</scope>
    <source>
        <strain evidence="8">98ZLc_SE</strain>
    </source>
</reference>
<keyword evidence="4" id="KW-0812">Transmembrane</keyword>
<feature type="domain" description="Ig-like" evidence="6">
    <location>
        <begin position="326"/>
        <end position="412"/>
    </location>
</feature>
<keyword evidence="5" id="KW-0732">Signal</keyword>
<gene>
    <name evidence="8" type="ORF">RUM44_003071</name>
</gene>
<feature type="compositionally biased region" description="Polar residues" evidence="3">
    <location>
        <begin position="996"/>
        <end position="1005"/>
    </location>
</feature>
<dbReference type="PANTHER" id="PTHR10075:SF100">
    <property type="entry name" value="FASCICLIN-2"/>
    <property type="match status" value="1"/>
</dbReference>
<keyword evidence="4" id="KW-0472">Membrane</keyword>
<keyword evidence="4" id="KW-1133">Transmembrane helix</keyword>
<feature type="region of interest" description="Disordered" evidence="3">
    <location>
        <begin position="1083"/>
        <end position="1108"/>
    </location>
</feature>
<evidence type="ECO:0000259" key="6">
    <source>
        <dbReference type="PROSITE" id="PS50835"/>
    </source>
</evidence>
<dbReference type="SMART" id="SM00408">
    <property type="entry name" value="IGc2"/>
    <property type="match status" value="4"/>
</dbReference>
<dbReference type="EMBL" id="JAWJWF010000007">
    <property type="protein sequence ID" value="KAK6630901.1"/>
    <property type="molecule type" value="Genomic_DNA"/>
</dbReference>
<dbReference type="SUPFAM" id="SSF49265">
    <property type="entry name" value="Fibronectin type III"/>
    <property type="match status" value="2"/>
</dbReference>
<feature type="compositionally biased region" description="Polar residues" evidence="3">
    <location>
        <begin position="917"/>
        <end position="935"/>
    </location>
</feature>
<dbReference type="InterPro" id="IPR003961">
    <property type="entry name" value="FN3_dom"/>
</dbReference>
<feature type="domain" description="Fibronectin type-III" evidence="7">
    <location>
        <begin position="551"/>
        <end position="646"/>
    </location>
</feature>
<dbReference type="PANTHER" id="PTHR10075">
    <property type="entry name" value="BASIGIN RELATED"/>
    <property type="match status" value="1"/>
</dbReference>
<organism evidence="8 9">
    <name type="scientific">Polyplax serrata</name>
    <name type="common">Common mouse louse</name>
    <dbReference type="NCBI Taxonomy" id="468196"/>
    <lineage>
        <taxon>Eukaryota</taxon>
        <taxon>Metazoa</taxon>
        <taxon>Ecdysozoa</taxon>
        <taxon>Arthropoda</taxon>
        <taxon>Hexapoda</taxon>
        <taxon>Insecta</taxon>
        <taxon>Pterygota</taxon>
        <taxon>Neoptera</taxon>
        <taxon>Paraneoptera</taxon>
        <taxon>Psocodea</taxon>
        <taxon>Troctomorpha</taxon>
        <taxon>Phthiraptera</taxon>
        <taxon>Anoplura</taxon>
        <taxon>Polyplacidae</taxon>
        <taxon>Polyplax</taxon>
    </lineage>
</organism>
<name>A0ABR1AXH6_POLSC</name>
<dbReference type="InterPro" id="IPR013783">
    <property type="entry name" value="Ig-like_fold"/>
</dbReference>
<dbReference type="SUPFAM" id="SSF48726">
    <property type="entry name" value="Immunoglobulin"/>
    <property type="match status" value="4"/>
</dbReference>
<proteinExistence type="predicted"/>
<feature type="chain" id="PRO_5045790572" evidence="5">
    <location>
        <begin position="37"/>
        <end position="1159"/>
    </location>
</feature>
<feature type="compositionally biased region" description="Pro residues" evidence="3">
    <location>
        <begin position="1033"/>
        <end position="1045"/>
    </location>
</feature>
<dbReference type="PROSITE" id="PS50835">
    <property type="entry name" value="IG_LIKE"/>
    <property type="match status" value="4"/>
</dbReference>
<feature type="domain" description="Ig-like" evidence="6">
    <location>
        <begin position="227"/>
        <end position="319"/>
    </location>
</feature>
<dbReference type="InterPro" id="IPR003598">
    <property type="entry name" value="Ig_sub2"/>
</dbReference>
<evidence type="ECO:0000313" key="9">
    <source>
        <dbReference type="Proteomes" id="UP001359485"/>
    </source>
</evidence>
<feature type="domain" description="Ig-like" evidence="6">
    <location>
        <begin position="138"/>
        <end position="222"/>
    </location>
</feature>
<feature type="region of interest" description="Disordered" evidence="3">
    <location>
        <begin position="917"/>
        <end position="939"/>
    </location>
</feature>
<evidence type="ECO:0000313" key="8">
    <source>
        <dbReference type="EMBL" id="KAK6630901.1"/>
    </source>
</evidence>
<dbReference type="InterPro" id="IPR013106">
    <property type="entry name" value="Ig_V-set"/>
</dbReference>
<feature type="compositionally biased region" description="Polar residues" evidence="3">
    <location>
        <begin position="1018"/>
        <end position="1028"/>
    </location>
</feature>